<dbReference type="Proteomes" id="UP000479692">
    <property type="component" value="Unassembled WGS sequence"/>
</dbReference>
<evidence type="ECO:0000313" key="2">
    <source>
        <dbReference type="EMBL" id="MUV13768.1"/>
    </source>
</evidence>
<accession>A0A7C9M0N6</accession>
<dbReference type="InterPro" id="IPR052534">
    <property type="entry name" value="Extracell_DNA_Util/SecSys_Comp"/>
</dbReference>
<protein>
    <submittedName>
        <fullName evidence="2">General secretion pathway protein GspL</fullName>
    </submittedName>
</protein>
<proteinExistence type="predicted"/>
<dbReference type="Gene3D" id="3.30.1490.300">
    <property type="match status" value="1"/>
</dbReference>
<dbReference type="SUPFAM" id="SSF53067">
    <property type="entry name" value="Actin-like ATPase domain"/>
    <property type="match status" value="1"/>
</dbReference>
<dbReference type="PANTHER" id="PTHR40278">
    <property type="entry name" value="DNA UTILIZATION PROTEIN HOFN"/>
    <property type="match status" value="1"/>
</dbReference>
<dbReference type="EMBL" id="WOXT01000001">
    <property type="protein sequence ID" value="MUV13768.1"/>
    <property type="molecule type" value="Genomic_DNA"/>
</dbReference>
<keyword evidence="3" id="KW-1185">Reference proteome</keyword>
<evidence type="ECO:0000256" key="1">
    <source>
        <dbReference type="SAM" id="Phobius"/>
    </source>
</evidence>
<keyword evidence="1" id="KW-1133">Transmembrane helix</keyword>
<dbReference type="AlphaFoldDB" id="A0A7C9M0N6"/>
<sequence>MNALRDRIGRIQTRVLPGAGGWLSWWSRALAAWLPVRWRAALGLGRDRLLLSQDAGTGEDALQVRLQTGDVDAAAIRDIGRLPAGEDLGIDADPLATVLAPSIVDLPRWLVMPAASGLRRRLTLPSAAAERLRDVVSFEIDRQTPFTAETAAFDARILGRRASDGQLDVELVAVPLTAIQPRMAALGGIQSTLAGIDLSDNNGVPLGVNLLPPAQRRHRADPLARWNWVFGAVALLALALALWQILENRRAAADAFETQVSAQSAKARTASQRRQELVDMVEGQAYLDQMRRGRPSAIEVIDELTRRLPDTTYMEKVAIENDKLTLIGLSSEASSLVQRLEGSPLWRAPALTGALQPDPRSGRDRFTLTADLVVVQPTVQNVQNKQETTPRGAGND</sequence>
<organism evidence="2 3">
    <name type="scientific">Noviluteimonas gilva</name>
    <dbReference type="NCBI Taxonomy" id="2682097"/>
    <lineage>
        <taxon>Bacteria</taxon>
        <taxon>Pseudomonadati</taxon>
        <taxon>Pseudomonadota</taxon>
        <taxon>Gammaproteobacteria</taxon>
        <taxon>Lysobacterales</taxon>
        <taxon>Lysobacteraceae</taxon>
        <taxon>Noviluteimonas</taxon>
    </lineage>
</organism>
<name>A0A7C9M0N6_9GAMM</name>
<comment type="caution">
    <text evidence="2">The sequence shown here is derived from an EMBL/GenBank/DDBJ whole genome shotgun (WGS) entry which is preliminary data.</text>
</comment>
<evidence type="ECO:0000313" key="3">
    <source>
        <dbReference type="Proteomes" id="UP000479692"/>
    </source>
</evidence>
<keyword evidence="1" id="KW-0812">Transmembrane</keyword>
<feature type="transmembrane region" description="Helical" evidence="1">
    <location>
        <begin position="226"/>
        <end position="246"/>
    </location>
</feature>
<gene>
    <name evidence="2" type="ORF">GN331_06040</name>
</gene>
<dbReference type="RefSeq" id="WP_156640967.1">
    <property type="nucleotide sequence ID" value="NZ_WOXT01000001.1"/>
</dbReference>
<dbReference type="PANTHER" id="PTHR40278:SF1">
    <property type="entry name" value="DNA UTILIZATION PROTEIN HOFN"/>
    <property type="match status" value="1"/>
</dbReference>
<dbReference type="InterPro" id="IPR007813">
    <property type="entry name" value="PilN"/>
</dbReference>
<keyword evidence="1" id="KW-0472">Membrane</keyword>
<dbReference type="Pfam" id="PF05137">
    <property type="entry name" value="PilN"/>
    <property type="match status" value="1"/>
</dbReference>
<dbReference type="InterPro" id="IPR043129">
    <property type="entry name" value="ATPase_NBD"/>
</dbReference>
<reference evidence="2 3" key="1">
    <citation type="submission" date="2019-12" db="EMBL/GenBank/DDBJ databases">
        <authorList>
            <person name="Xu J."/>
        </authorList>
    </citation>
    <scope>NUCLEOTIDE SEQUENCE [LARGE SCALE GENOMIC DNA]</scope>
    <source>
        <strain evidence="2 3">HX-5-24</strain>
    </source>
</reference>